<accession>A0A2Z7CJW8</accession>
<name>A0A2Z7CJW8_9LAMI</name>
<evidence type="ECO:0000256" key="1">
    <source>
        <dbReference type="SAM" id="MobiDB-lite"/>
    </source>
</evidence>
<dbReference type="AlphaFoldDB" id="A0A2Z7CJW8"/>
<dbReference type="Proteomes" id="UP000250235">
    <property type="component" value="Unassembled WGS sequence"/>
</dbReference>
<protein>
    <submittedName>
        <fullName evidence="2">Myosin-10</fullName>
    </submittedName>
</protein>
<reference evidence="2 3" key="1">
    <citation type="journal article" date="2015" name="Proc. Natl. Acad. Sci. U.S.A.">
        <title>The resurrection genome of Boea hygrometrica: A blueprint for survival of dehydration.</title>
        <authorList>
            <person name="Xiao L."/>
            <person name="Yang G."/>
            <person name="Zhang L."/>
            <person name="Yang X."/>
            <person name="Zhao S."/>
            <person name="Ji Z."/>
            <person name="Zhou Q."/>
            <person name="Hu M."/>
            <person name="Wang Y."/>
            <person name="Chen M."/>
            <person name="Xu Y."/>
            <person name="Jin H."/>
            <person name="Xiao X."/>
            <person name="Hu G."/>
            <person name="Bao F."/>
            <person name="Hu Y."/>
            <person name="Wan P."/>
            <person name="Li L."/>
            <person name="Deng X."/>
            <person name="Kuang T."/>
            <person name="Xiang C."/>
            <person name="Zhu J.K."/>
            <person name="Oliver M.J."/>
            <person name="He Y."/>
        </authorList>
    </citation>
    <scope>NUCLEOTIDE SEQUENCE [LARGE SCALE GENOMIC DNA]</scope>
    <source>
        <strain evidence="3">cv. XS01</strain>
    </source>
</reference>
<proteinExistence type="predicted"/>
<keyword evidence="3" id="KW-1185">Reference proteome</keyword>
<dbReference type="EMBL" id="KQ995298">
    <property type="protein sequence ID" value="KZV47372.1"/>
    <property type="molecule type" value="Genomic_DNA"/>
</dbReference>
<evidence type="ECO:0000313" key="2">
    <source>
        <dbReference type="EMBL" id="KZV47372.1"/>
    </source>
</evidence>
<evidence type="ECO:0000313" key="3">
    <source>
        <dbReference type="Proteomes" id="UP000250235"/>
    </source>
</evidence>
<feature type="region of interest" description="Disordered" evidence="1">
    <location>
        <begin position="143"/>
        <end position="178"/>
    </location>
</feature>
<organism evidence="2 3">
    <name type="scientific">Dorcoceras hygrometricum</name>
    <dbReference type="NCBI Taxonomy" id="472368"/>
    <lineage>
        <taxon>Eukaryota</taxon>
        <taxon>Viridiplantae</taxon>
        <taxon>Streptophyta</taxon>
        <taxon>Embryophyta</taxon>
        <taxon>Tracheophyta</taxon>
        <taxon>Spermatophyta</taxon>
        <taxon>Magnoliopsida</taxon>
        <taxon>eudicotyledons</taxon>
        <taxon>Gunneridae</taxon>
        <taxon>Pentapetalae</taxon>
        <taxon>asterids</taxon>
        <taxon>lamiids</taxon>
        <taxon>Lamiales</taxon>
        <taxon>Gesneriaceae</taxon>
        <taxon>Didymocarpoideae</taxon>
        <taxon>Trichosporeae</taxon>
        <taxon>Loxocarpinae</taxon>
        <taxon>Dorcoceras</taxon>
    </lineage>
</organism>
<sequence>MRAAGLASSLRLLLVDIACNVRLSEEATHVSQHFGVLTIELSSCACMKRSADVRQDGRTLDDVQTLRFNEFRKGFLAHSAAATADSMDFRKQFRALNAKVTSLDEQVAATRNDLLEFSAQAQETLNHITDQLSELIAYINRGGNDKKGEVSSSRPQPPPDDQNRGSGNTGGDNIRQQI</sequence>
<gene>
    <name evidence="2" type="ORF">F511_24651</name>
</gene>